<gene>
    <name evidence="3" type="ORF">CCR94_15730</name>
</gene>
<evidence type="ECO:0000313" key="3">
    <source>
        <dbReference type="EMBL" id="PPQ29260.1"/>
    </source>
</evidence>
<dbReference type="Gene3D" id="1.20.1260.10">
    <property type="match status" value="1"/>
</dbReference>
<protein>
    <submittedName>
        <fullName evidence="3">DUF305 domain-containing protein</fullName>
    </submittedName>
</protein>
<dbReference type="InterPro" id="IPR025419">
    <property type="entry name" value="DUF4142"/>
</dbReference>
<feature type="chain" id="PRO_5015610198" evidence="1">
    <location>
        <begin position="20"/>
        <end position="181"/>
    </location>
</feature>
<keyword evidence="4" id="KW-1185">Reference proteome</keyword>
<proteinExistence type="predicted"/>
<dbReference type="EMBL" id="NHSJ01000096">
    <property type="protein sequence ID" value="PPQ29260.1"/>
    <property type="molecule type" value="Genomic_DNA"/>
</dbReference>
<evidence type="ECO:0000256" key="1">
    <source>
        <dbReference type="SAM" id="SignalP"/>
    </source>
</evidence>
<sequence>MRLVSMIAVFAVMGGVAMAQSPSTSEKLGINSALGIAPATQDFVTEAANSGEFEIQSSKLALDRGDQVSKTFAEQMITDHQKVGSQLKALVQSKNIKVTIPDGVSSSQQSMLDKLKSLKGADFDKKYRDDQYSGHKSTLALFERYAKSGDNPDLKQWAEQTAPALQRHLKMAQELNGSASN</sequence>
<organism evidence="3 4">
    <name type="scientific">Rhodoblastus sphagnicola</name>
    <dbReference type="NCBI Taxonomy" id="333368"/>
    <lineage>
        <taxon>Bacteria</taxon>
        <taxon>Pseudomonadati</taxon>
        <taxon>Pseudomonadota</taxon>
        <taxon>Alphaproteobacteria</taxon>
        <taxon>Hyphomicrobiales</taxon>
        <taxon>Rhodoblastaceae</taxon>
        <taxon>Rhodoblastus</taxon>
    </lineage>
</organism>
<feature type="domain" description="DUF4142" evidence="2">
    <location>
        <begin position="39"/>
        <end position="175"/>
    </location>
</feature>
<evidence type="ECO:0000313" key="4">
    <source>
        <dbReference type="Proteomes" id="UP000239089"/>
    </source>
</evidence>
<reference evidence="3 4" key="1">
    <citation type="journal article" date="2018" name="Arch. Microbiol.">
        <title>New insights into the metabolic potential of the phototrophic purple bacterium Rhodopila globiformis DSM 161(T) from its draft genome sequence and evidence for a vanadium-dependent nitrogenase.</title>
        <authorList>
            <person name="Imhoff J.F."/>
            <person name="Rahn T."/>
            <person name="Kunzel S."/>
            <person name="Neulinger S.C."/>
        </authorList>
    </citation>
    <scope>NUCLEOTIDE SEQUENCE [LARGE SCALE GENOMIC DNA]</scope>
    <source>
        <strain evidence="3 4">DSM 16996</strain>
    </source>
</reference>
<dbReference type="InterPro" id="IPR012347">
    <property type="entry name" value="Ferritin-like"/>
</dbReference>
<accession>A0A2S6N3R7</accession>
<dbReference type="PANTHER" id="PTHR38593:SF1">
    <property type="entry name" value="BLR2558 PROTEIN"/>
    <property type="match status" value="1"/>
</dbReference>
<dbReference type="Pfam" id="PF13628">
    <property type="entry name" value="DUF4142"/>
    <property type="match status" value="1"/>
</dbReference>
<dbReference type="AlphaFoldDB" id="A0A2S6N3R7"/>
<comment type="caution">
    <text evidence="3">The sequence shown here is derived from an EMBL/GenBank/DDBJ whole genome shotgun (WGS) entry which is preliminary data.</text>
</comment>
<dbReference type="PANTHER" id="PTHR38593">
    <property type="entry name" value="BLR2558 PROTEIN"/>
    <property type="match status" value="1"/>
</dbReference>
<dbReference type="Proteomes" id="UP000239089">
    <property type="component" value="Unassembled WGS sequence"/>
</dbReference>
<dbReference type="OrthoDB" id="9101320at2"/>
<feature type="signal peptide" evidence="1">
    <location>
        <begin position="1"/>
        <end position="19"/>
    </location>
</feature>
<evidence type="ECO:0000259" key="2">
    <source>
        <dbReference type="Pfam" id="PF13628"/>
    </source>
</evidence>
<name>A0A2S6N3R7_9HYPH</name>
<keyword evidence="1" id="KW-0732">Signal</keyword>